<dbReference type="GeneID" id="93584713"/>
<dbReference type="SMART" id="SM00458">
    <property type="entry name" value="RICIN"/>
    <property type="match status" value="1"/>
</dbReference>
<evidence type="ECO:0000313" key="3">
    <source>
        <dbReference type="Proteomes" id="UP000283090"/>
    </source>
</evidence>
<name>A0A437ABK5_ARTFL</name>
<feature type="domain" description="Ricin B lectin" evidence="1">
    <location>
        <begin position="5"/>
        <end position="137"/>
    </location>
</feature>
<accession>A0A437ABK5</accession>
<evidence type="ECO:0000313" key="2">
    <source>
        <dbReference type="EMBL" id="RVD88207.1"/>
    </source>
</evidence>
<dbReference type="InterPro" id="IPR000772">
    <property type="entry name" value="Ricin_B_lectin"/>
</dbReference>
<dbReference type="PROSITE" id="PS50231">
    <property type="entry name" value="RICIN_B_LECTIN"/>
    <property type="match status" value="1"/>
</dbReference>
<dbReference type="SUPFAM" id="SSF50370">
    <property type="entry name" value="Ricin B-like lectins"/>
    <property type="match status" value="1"/>
</dbReference>
<dbReference type="EMBL" id="SAEB01000003">
    <property type="protein sequence ID" value="RVD88207.1"/>
    <property type="molecule type" value="Genomic_DNA"/>
</dbReference>
<organism evidence="2 3">
    <name type="scientific">Arthrobotrys flagrans</name>
    <name type="common">Nematode-trapping fungus</name>
    <name type="synonym">Trichothecium flagrans</name>
    <dbReference type="NCBI Taxonomy" id="97331"/>
    <lineage>
        <taxon>Eukaryota</taxon>
        <taxon>Fungi</taxon>
        <taxon>Dikarya</taxon>
        <taxon>Ascomycota</taxon>
        <taxon>Pezizomycotina</taxon>
        <taxon>Orbiliomycetes</taxon>
        <taxon>Orbiliales</taxon>
        <taxon>Orbiliaceae</taxon>
        <taxon>Arthrobotrys</taxon>
    </lineage>
</organism>
<comment type="caution">
    <text evidence="2">The sequence shown here is derived from an EMBL/GenBank/DDBJ whole genome shotgun (WGS) entry which is preliminary data.</text>
</comment>
<sequence>MPESGSTYKIINHKNGTALDLSGTDNVSITGWDSHDGDNQKWILSEEDGLWTIQNVATDKFLAPGGDDQGVDVIGADEAFQWDIRNEGDEEELWRLFVPHSELNVDLDSQGEEEIPAGAKVQLWGQWAGDNQVWKFEGV</sequence>
<dbReference type="Proteomes" id="UP000283090">
    <property type="component" value="Unassembled WGS sequence"/>
</dbReference>
<evidence type="ECO:0000259" key="1">
    <source>
        <dbReference type="SMART" id="SM00458"/>
    </source>
</evidence>
<dbReference type="VEuPathDB" id="FungiDB:DFL_002402"/>
<gene>
    <name evidence="2" type="ORF">DFL_002402</name>
</gene>
<proteinExistence type="predicted"/>
<dbReference type="Pfam" id="PF14200">
    <property type="entry name" value="RicinB_lectin_2"/>
    <property type="match status" value="1"/>
</dbReference>
<dbReference type="RefSeq" id="XP_067493751.1">
    <property type="nucleotide sequence ID" value="XM_067631181.1"/>
</dbReference>
<dbReference type="Gene3D" id="2.80.10.50">
    <property type="match status" value="1"/>
</dbReference>
<reference evidence="2 3" key="1">
    <citation type="submission" date="2019-01" db="EMBL/GenBank/DDBJ databases">
        <title>Intercellular communication is required for trap formation in the nematode-trapping fungus Duddingtonia flagrans.</title>
        <authorList>
            <person name="Youssar L."/>
            <person name="Wernet V."/>
            <person name="Hensel N."/>
            <person name="Hildebrandt H.-G."/>
            <person name="Fischer R."/>
        </authorList>
    </citation>
    <scope>NUCLEOTIDE SEQUENCE [LARGE SCALE GENOMIC DNA]</scope>
    <source>
        <strain evidence="2 3">CBS H-5679</strain>
    </source>
</reference>
<keyword evidence="3" id="KW-1185">Reference proteome</keyword>
<protein>
    <recommendedName>
        <fullName evidence="1">Ricin B lectin domain-containing protein</fullName>
    </recommendedName>
</protein>
<dbReference type="CDD" id="cd23422">
    <property type="entry name" value="beta-trefoil_Ricin_MPL_CNL"/>
    <property type="match status" value="1"/>
</dbReference>
<dbReference type="InterPro" id="IPR035992">
    <property type="entry name" value="Ricin_B-like_lectins"/>
</dbReference>
<dbReference type="AlphaFoldDB" id="A0A437ABK5"/>
<dbReference type="OrthoDB" id="2131701at2759"/>